<evidence type="ECO:0000313" key="10">
    <source>
        <dbReference type="EMBL" id="KAE9278777.1"/>
    </source>
</evidence>
<dbReference type="Proteomes" id="UP000440367">
    <property type="component" value="Unassembled WGS sequence"/>
</dbReference>
<evidence type="ECO:0000313" key="11">
    <source>
        <dbReference type="EMBL" id="KAE9290546.1"/>
    </source>
</evidence>
<evidence type="ECO:0000313" key="17">
    <source>
        <dbReference type="Proteomes" id="UP000441208"/>
    </source>
</evidence>
<evidence type="ECO:0000313" key="12">
    <source>
        <dbReference type="Proteomes" id="UP000429523"/>
    </source>
</evidence>
<evidence type="ECO:0000313" key="8">
    <source>
        <dbReference type="EMBL" id="KAE9180235.1"/>
    </source>
</evidence>
<dbReference type="EMBL" id="QXFY01002935">
    <property type="protein sequence ID" value="KAE9290546.1"/>
    <property type="molecule type" value="Genomic_DNA"/>
</dbReference>
<evidence type="ECO:0000313" key="3">
    <source>
        <dbReference type="EMBL" id="KAE8975340.1"/>
    </source>
</evidence>
<dbReference type="EMBL" id="QXGA01002978">
    <property type="protein sequence ID" value="KAE9089253.1"/>
    <property type="molecule type" value="Genomic_DNA"/>
</dbReference>
<dbReference type="Proteomes" id="UP000437068">
    <property type="component" value="Unassembled WGS sequence"/>
</dbReference>
<evidence type="ECO:0000256" key="1">
    <source>
        <dbReference type="SAM" id="MobiDB-lite"/>
    </source>
</evidence>
<dbReference type="EMBL" id="QXGB01002923">
    <property type="protein sequence ID" value="KAE9174022.1"/>
    <property type="molecule type" value="Genomic_DNA"/>
</dbReference>
<evidence type="ECO:0000313" key="4">
    <source>
        <dbReference type="EMBL" id="KAE9072326.1"/>
    </source>
</evidence>
<dbReference type="Proteomes" id="UP000476176">
    <property type="component" value="Unassembled WGS sequence"/>
</dbReference>
<dbReference type="Proteomes" id="UP000486351">
    <property type="component" value="Unassembled WGS sequence"/>
</dbReference>
<evidence type="ECO:0000313" key="15">
    <source>
        <dbReference type="Proteomes" id="UP000440367"/>
    </source>
</evidence>
<protein>
    <submittedName>
        <fullName evidence="10">Uncharacterized protein</fullName>
    </submittedName>
</protein>
<evidence type="ECO:0000313" key="20">
    <source>
        <dbReference type="Proteomes" id="UP000486351"/>
    </source>
</evidence>
<sequence>MDHTEETQVPKTSPRQNGSAAVIALPHDNSPCRPWLPMRPRRSQEQVPETANGEMIKRGQHRCTRCINASNHVAPNARLNNDNAKTRCAEMCTILDAPNLLPPLLGGELIEDRYSGAQFLCFKQRFCVA</sequence>
<comment type="caution">
    <text evidence="10">The sequence shown here is derived from an EMBL/GenBank/DDBJ whole genome shotgun (WGS) entry which is preliminary data.</text>
</comment>
<evidence type="ECO:0000313" key="6">
    <source>
        <dbReference type="EMBL" id="KAE9089253.1"/>
    </source>
</evidence>
<dbReference type="Proteomes" id="UP000488956">
    <property type="component" value="Unassembled WGS sequence"/>
</dbReference>
<dbReference type="EMBL" id="QXFZ01002904">
    <property type="protein sequence ID" value="KAE9072816.1"/>
    <property type="molecule type" value="Genomic_DNA"/>
</dbReference>
<dbReference type="AlphaFoldDB" id="A0A6A4BVP4"/>
<name>A0A6A4BVP4_9STRA</name>
<evidence type="ECO:0000313" key="7">
    <source>
        <dbReference type="EMBL" id="KAE9174022.1"/>
    </source>
</evidence>
<dbReference type="Proteomes" id="UP000441208">
    <property type="component" value="Unassembled WGS sequence"/>
</dbReference>
<evidence type="ECO:0000313" key="19">
    <source>
        <dbReference type="Proteomes" id="UP000476176"/>
    </source>
</evidence>
<evidence type="ECO:0000313" key="16">
    <source>
        <dbReference type="Proteomes" id="UP000440732"/>
    </source>
</evidence>
<evidence type="ECO:0000313" key="21">
    <source>
        <dbReference type="Proteomes" id="UP000488956"/>
    </source>
</evidence>
<dbReference type="Proteomes" id="UP000429523">
    <property type="component" value="Unassembled WGS sequence"/>
</dbReference>
<evidence type="ECO:0000313" key="13">
    <source>
        <dbReference type="Proteomes" id="UP000433483"/>
    </source>
</evidence>
<organism evidence="10 14">
    <name type="scientific">Phytophthora fragariae</name>
    <dbReference type="NCBI Taxonomy" id="53985"/>
    <lineage>
        <taxon>Eukaryota</taxon>
        <taxon>Sar</taxon>
        <taxon>Stramenopiles</taxon>
        <taxon>Oomycota</taxon>
        <taxon>Peronosporomycetes</taxon>
        <taxon>Peronosporales</taxon>
        <taxon>Peronosporaceae</taxon>
        <taxon>Phytophthora</taxon>
    </lineage>
</organism>
<dbReference type="EMBL" id="QXFW01002797">
    <property type="protein sequence ID" value="KAE8975340.1"/>
    <property type="molecule type" value="Genomic_DNA"/>
</dbReference>
<dbReference type="Proteomes" id="UP000440732">
    <property type="component" value="Unassembled WGS sequence"/>
</dbReference>
<evidence type="ECO:0000313" key="5">
    <source>
        <dbReference type="EMBL" id="KAE9072816.1"/>
    </source>
</evidence>
<accession>A0A6A4BVP4</accession>
<dbReference type="Proteomes" id="UP000433483">
    <property type="component" value="Unassembled WGS sequence"/>
</dbReference>
<proteinExistence type="predicted"/>
<dbReference type="EMBL" id="QXFX01002949">
    <property type="protein sequence ID" value="KAE9072326.1"/>
    <property type="molecule type" value="Genomic_DNA"/>
</dbReference>
<dbReference type="EMBL" id="QXGC01002933">
    <property type="protein sequence ID" value="KAE9180235.1"/>
    <property type="molecule type" value="Genomic_DNA"/>
</dbReference>
<keyword evidence="13" id="KW-1185">Reference proteome</keyword>
<feature type="region of interest" description="Disordered" evidence="1">
    <location>
        <begin position="28"/>
        <end position="55"/>
    </location>
</feature>
<evidence type="ECO:0000313" key="18">
    <source>
        <dbReference type="Proteomes" id="UP000460718"/>
    </source>
</evidence>
<dbReference type="EMBL" id="QXGF01002835">
    <property type="protein sequence ID" value="KAE8923247.1"/>
    <property type="molecule type" value="Genomic_DNA"/>
</dbReference>
<dbReference type="EMBL" id="QXGD01002838">
    <property type="protein sequence ID" value="KAE9183536.1"/>
    <property type="molecule type" value="Genomic_DNA"/>
</dbReference>
<reference evidence="12 13" key="1">
    <citation type="submission" date="2018-08" db="EMBL/GenBank/DDBJ databases">
        <title>Genomic investigation of the strawberry pathogen Phytophthora fragariae indicates pathogenicity is determined by transcriptional variation in three key races.</title>
        <authorList>
            <person name="Adams T.M."/>
            <person name="Armitage A.D."/>
            <person name="Sobczyk M.K."/>
            <person name="Bates H.J."/>
            <person name="Dunwell J.M."/>
            <person name="Nellist C.F."/>
            <person name="Harrison R.J."/>
        </authorList>
    </citation>
    <scope>NUCLEOTIDE SEQUENCE [LARGE SCALE GENOMIC DNA]</scope>
    <source>
        <strain evidence="10 14">A4</strain>
        <strain evidence="9 15">BC-1</strain>
        <strain evidence="8 19">BC-23</strain>
        <strain evidence="7 13">NOV-27</strain>
        <strain evidence="6 16">NOV-5</strain>
        <strain evidence="5 17">NOV-71</strain>
        <strain evidence="11 20">NOV-77</strain>
        <strain evidence="2 12">NOV-9</strain>
        <strain evidence="4 21">ONT-3</strain>
        <strain evidence="3 18">SCRP245</strain>
    </source>
</reference>
<evidence type="ECO:0000313" key="9">
    <source>
        <dbReference type="EMBL" id="KAE9183536.1"/>
    </source>
</evidence>
<dbReference type="Proteomes" id="UP000460718">
    <property type="component" value="Unassembled WGS sequence"/>
</dbReference>
<dbReference type="EMBL" id="QXGE01002846">
    <property type="protein sequence ID" value="KAE9278777.1"/>
    <property type="molecule type" value="Genomic_DNA"/>
</dbReference>
<dbReference type="OrthoDB" id="10287008at2759"/>
<evidence type="ECO:0000313" key="14">
    <source>
        <dbReference type="Proteomes" id="UP000437068"/>
    </source>
</evidence>
<evidence type="ECO:0000313" key="2">
    <source>
        <dbReference type="EMBL" id="KAE8923247.1"/>
    </source>
</evidence>
<gene>
    <name evidence="10" type="ORF">PF001_g25012</name>
    <name evidence="9" type="ORF">PF002_g26677</name>
    <name evidence="8" type="ORF">PF004_g24900</name>
    <name evidence="7" type="ORF">PF005_g26033</name>
    <name evidence="6" type="ORF">PF006_g25402</name>
    <name evidence="5" type="ORF">PF007_g26039</name>
    <name evidence="11" type="ORF">PF008_g25572</name>
    <name evidence="2" type="ORF">PF009_g26501</name>
    <name evidence="4" type="ORF">PF010_g25527</name>
    <name evidence="3" type="ORF">PF011_g24514</name>
</gene>